<dbReference type="InterPro" id="IPR018520">
    <property type="entry name" value="UPP_synth-like_CS"/>
</dbReference>
<dbReference type="AlphaFoldDB" id="A0AAU7VQA1"/>
<dbReference type="Gene3D" id="3.40.1180.10">
    <property type="entry name" value="Decaprenyl diphosphate synthase-like"/>
    <property type="match status" value="1"/>
</dbReference>
<proteinExistence type="inferred from homology"/>
<dbReference type="InterPro" id="IPR036424">
    <property type="entry name" value="UPP_synth-like_sf"/>
</dbReference>
<dbReference type="EMBL" id="CP158367">
    <property type="protein sequence ID" value="XBX76253.1"/>
    <property type="molecule type" value="Genomic_DNA"/>
</dbReference>
<dbReference type="NCBIfam" id="NF011405">
    <property type="entry name" value="PRK14830.1"/>
    <property type="match status" value="1"/>
</dbReference>
<comment type="similarity">
    <text evidence="2">Belongs to the UPP synthase family.</text>
</comment>
<dbReference type="GO" id="GO:0016094">
    <property type="term" value="P:polyprenol biosynthetic process"/>
    <property type="evidence" value="ECO:0007669"/>
    <property type="project" value="TreeGrafter"/>
</dbReference>
<keyword evidence="2" id="KW-0460">Magnesium</keyword>
<reference evidence="3" key="2">
    <citation type="submission" date="2024-06" db="EMBL/GenBank/DDBJ databases">
        <authorList>
            <person name="Petrova K.O."/>
            <person name="Toshchakov S.V."/>
            <person name="Boltjanskaja Y.V."/>
            <person name="Kevbrin V."/>
        </authorList>
    </citation>
    <scope>NUCLEOTIDE SEQUENCE</scope>
    <source>
        <strain evidence="3">Z-910T</strain>
    </source>
</reference>
<feature type="binding site" evidence="2">
    <location>
        <position position="35"/>
    </location>
    <ligand>
        <name>substrate</name>
    </ligand>
</feature>
<feature type="binding site" evidence="2">
    <location>
        <position position="71"/>
    </location>
    <ligand>
        <name>substrate</name>
    </ligand>
</feature>
<feature type="binding site" evidence="2">
    <location>
        <position position="73"/>
    </location>
    <ligand>
        <name>substrate</name>
    </ligand>
</feature>
<dbReference type="SUPFAM" id="SSF64005">
    <property type="entry name" value="Undecaprenyl diphosphate synthase"/>
    <property type="match status" value="1"/>
</dbReference>
<protein>
    <recommendedName>
        <fullName evidence="2">Isoprenyl transferase</fullName>
        <ecNumber evidence="2">2.5.1.-</ecNumber>
    </recommendedName>
</protein>
<feature type="binding site" evidence="2">
    <location>
        <begin position="196"/>
        <end position="198"/>
    </location>
    <ligand>
        <name>substrate</name>
    </ligand>
</feature>
<comment type="subunit">
    <text evidence="2">Homodimer.</text>
</comment>
<dbReference type="EC" id="2.5.1.-" evidence="2"/>
<reference evidence="3" key="1">
    <citation type="journal article" date="2013" name="Extremophiles">
        <title>Proteinivorax tanatarense gen. nov., sp. nov., an anaerobic, haloalkaliphilic, proteolytic bacterium isolated from a decaying algal bloom, and proposal of Proteinivoraceae fam. nov.</title>
        <authorList>
            <person name="Kevbrin V."/>
            <person name="Boltyanskaya Y."/>
            <person name="Zhilina T."/>
            <person name="Kolganova T."/>
            <person name="Lavrentjeva E."/>
            <person name="Kuznetsov B."/>
        </authorList>
    </citation>
    <scope>NUCLEOTIDE SEQUENCE</scope>
    <source>
        <strain evidence="3">Z-910T</strain>
    </source>
</reference>
<dbReference type="HAMAP" id="MF_01139">
    <property type="entry name" value="ISPT"/>
    <property type="match status" value="1"/>
</dbReference>
<evidence type="ECO:0000256" key="2">
    <source>
        <dbReference type="HAMAP-Rule" id="MF_01139"/>
    </source>
</evidence>
<feature type="binding site" evidence="2">
    <location>
        <position position="39"/>
    </location>
    <ligand>
        <name>substrate</name>
    </ligand>
</feature>
<feature type="binding site" evidence="2">
    <location>
        <position position="190"/>
    </location>
    <ligand>
        <name>substrate</name>
    </ligand>
</feature>
<dbReference type="GO" id="GO:0045547">
    <property type="term" value="F:ditrans,polycis-polyprenyl diphosphate synthase [(2E,6E)-farnesyl diphosphate specific] activity"/>
    <property type="evidence" value="ECO:0007669"/>
    <property type="project" value="TreeGrafter"/>
</dbReference>
<gene>
    <name evidence="3" type="ORF">PRVXT_001435</name>
</gene>
<feature type="binding site" evidence="2">
    <location>
        <position position="27"/>
    </location>
    <ligand>
        <name>substrate</name>
    </ligand>
</feature>
<feature type="active site" evidence="2">
    <location>
        <position position="22"/>
    </location>
</feature>
<feature type="binding site" evidence="2">
    <location>
        <begin position="67"/>
        <end position="69"/>
    </location>
    <ligand>
        <name>substrate</name>
    </ligand>
</feature>
<accession>A0AAU7VQA1</accession>
<dbReference type="NCBIfam" id="TIGR00055">
    <property type="entry name" value="uppS"/>
    <property type="match status" value="1"/>
</dbReference>
<dbReference type="PANTHER" id="PTHR10291">
    <property type="entry name" value="DEHYDRODOLICHYL DIPHOSPHATE SYNTHASE FAMILY MEMBER"/>
    <property type="match status" value="1"/>
</dbReference>
<dbReference type="CDD" id="cd00475">
    <property type="entry name" value="Cis_IPPS"/>
    <property type="match status" value="1"/>
</dbReference>
<feature type="binding site" evidence="2">
    <location>
        <begin position="23"/>
        <end position="26"/>
    </location>
    <ligand>
        <name>substrate</name>
    </ligand>
</feature>
<comment type="cofactor">
    <cofactor evidence="2">
        <name>Mg(2+)</name>
        <dbReference type="ChEBI" id="CHEBI:18420"/>
    </cofactor>
    <text evidence="2">Binds 2 magnesium ions per subunit.</text>
</comment>
<feature type="active site" description="Proton acceptor" evidence="2">
    <location>
        <position position="70"/>
    </location>
</feature>
<comment type="function">
    <text evidence="2">Catalyzes the condensation of isopentenyl diphosphate (IPP) with allylic pyrophosphates generating different type of terpenoids.</text>
</comment>
<dbReference type="FunFam" id="3.40.1180.10:FF:000001">
    <property type="entry name" value="(2E,6E)-farnesyl-diphosphate-specific ditrans,polycis-undecaprenyl-diphosphate synthase"/>
    <property type="match status" value="1"/>
</dbReference>
<organism evidence="3">
    <name type="scientific">Proteinivorax tanatarense</name>
    <dbReference type="NCBI Taxonomy" id="1260629"/>
    <lineage>
        <taxon>Bacteria</taxon>
        <taxon>Bacillati</taxon>
        <taxon>Bacillota</taxon>
        <taxon>Clostridia</taxon>
        <taxon>Eubacteriales</taxon>
        <taxon>Proteinivoracaceae</taxon>
        <taxon>Proteinivorax</taxon>
    </lineage>
</organism>
<dbReference type="RefSeq" id="WP_350344987.1">
    <property type="nucleotide sequence ID" value="NZ_CP158367.1"/>
</dbReference>
<keyword evidence="2" id="KW-0479">Metal-binding</keyword>
<dbReference type="PROSITE" id="PS01066">
    <property type="entry name" value="UPP_SYNTHASE"/>
    <property type="match status" value="1"/>
</dbReference>
<sequence length="247" mass="28216">MSFFSKEYNKENVPETVAIIMDGNGRWAKKRGLPRSMGHKKGVEALKRIIEVSAKIGIGNLILYAFSTENWKRPEKEVNYLMKLPVEFLGKELENIHKNNVKISTIGEIDKLPNKTQEAIIKGKNQTSQNTGLNLVFAINYGARSEIVNAAKEIARKVDKGDIEIENINEKLLASHLETKDIKDPDLLIRPGGEARVSNYLLWQIAYSELYFCETLWPEFGEDEYLKAIKSYQNRNRRFGGILGRKK</sequence>
<dbReference type="GO" id="GO:0000287">
    <property type="term" value="F:magnesium ion binding"/>
    <property type="evidence" value="ECO:0007669"/>
    <property type="project" value="UniProtKB-UniRule"/>
</dbReference>
<feature type="binding site" evidence="2">
    <location>
        <position position="209"/>
    </location>
    <ligand>
        <name>Mg(2+)</name>
        <dbReference type="ChEBI" id="CHEBI:18420"/>
    </ligand>
</feature>
<name>A0AAU7VQA1_9FIRM</name>
<keyword evidence="1 2" id="KW-0808">Transferase</keyword>
<evidence type="ECO:0000313" key="3">
    <source>
        <dbReference type="EMBL" id="XBX76253.1"/>
    </source>
</evidence>
<dbReference type="PANTHER" id="PTHR10291:SF0">
    <property type="entry name" value="DEHYDRODOLICHYL DIPHOSPHATE SYNTHASE 2"/>
    <property type="match status" value="1"/>
</dbReference>
<feature type="binding site" evidence="2">
    <location>
        <position position="22"/>
    </location>
    <ligand>
        <name>Mg(2+)</name>
        <dbReference type="ChEBI" id="CHEBI:18420"/>
    </ligand>
</feature>
<dbReference type="InterPro" id="IPR001441">
    <property type="entry name" value="UPP_synth-like"/>
</dbReference>
<dbReference type="Pfam" id="PF01255">
    <property type="entry name" value="Prenyltransf"/>
    <property type="match status" value="1"/>
</dbReference>
<evidence type="ECO:0000256" key="1">
    <source>
        <dbReference type="ARBA" id="ARBA00022679"/>
    </source>
</evidence>